<gene>
    <name evidence="2" type="ORF">DF183_00490</name>
</gene>
<dbReference type="KEGG" id="afa:UZ73_04365"/>
<reference evidence="2 3" key="1">
    <citation type="submission" date="2018-05" db="EMBL/GenBank/DDBJ databases">
        <title>Genome Sequence of an Efficient Indole-Degrading Bacterium, Alcaligenes sp.YBY.</title>
        <authorList>
            <person name="Yang B."/>
        </authorList>
    </citation>
    <scope>NUCLEOTIDE SEQUENCE [LARGE SCALE GENOMIC DNA]</scope>
    <source>
        <strain evidence="2 3">YBY</strain>
    </source>
</reference>
<dbReference type="STRING" id="511.UZ73_04365"/>
<evidence type="ECO:0000259" key="1">
    <source>
        <dbReference type="Pfam" id="PF09361"/>
    </source>
</evidence>
<dbReference type="InterPro" id="IPR018968">
    <property type="entry name" value="Phasin"/>
</dbReference>
<evidence type="ECO:0000313" key="3">
    <source>
        <dbReference type="Proteomes" id="UP000245216"/>
    </source>
</evidence>
<dbReference type="Pfam" id="PF09361">
    <property type="entry name" value="Phasin_2"/>
    <property type="match status" value="1"/>
</dbReference>
<dbReference type="AlphaFoldDB" id="A0A2U2BML0"/>
<feature type="domain" description="Phasin" evidence="1">
    <location>
        <begin position="10"/>
        <end position="100"/>
    </location>
</feature>
<sequence>MSMETLPLDLYKANVELQLRITRLLQEGGHRWLESVQKSNLRSMEQTTAEIEGLLQTGNWQSLATLPADTFWRLFQHGVNDSQTINQLAIQNQTEFTSGLQQALEAWQKSVMAVVSDTSAAVPVMDIFKQWGAPWANAASASDTKKGA</sequence>
<dbReference type="Proteomes" id="UP000245216">
    <property type="component" value="Unassembled WGS sequence"/>
</dbReference>
<organism evidence="2 3">
    <name type="scientific">Alcaligenes faecalis</name>
    <dbReference type="NCBI Taxonomy" id="511"/>
    <lineage>
        <taxon>Bacteria</taxon>
        <taxon>Pseudomonadati</taxon>
        <taxon>Pseudomonadota</taxon>
        <taxon>Betaproteobacteria</taxon>
        <taxon>Burkholderiales</taxon>
        <taxon>Alcaligenaceae</taxon>
        <taxon>Alcaligenes</taxon>
    </lineage>
</organism>
<accession>A0A2U2BML0</accession>
<name>A0A2U2BML0_ALCFA</name>
<reference evidence="2 3" key="2">
    <citation type="submission" date="2018-05" db="EMBL/GenBank/DDBJ databases">
        <authorList>
            <person name="Lanie J.A."/>
            <person name="Ng W.-L."/>
            <person name="Kazmierczak K.M."/>
            <person name="Andrzejewski T.M."/>
            <person name="Davidsen T.M."/>
            <person name="Wayne K.J."/>
            <person name="Tettelin H."/>
            <person name="Glass J.I."/>
            <person name="Rusch D."/>
            <person name="Podicherti R."/>
            <person name="Tsui H.-C.T."/>
            <person name="Winkler M.E."/>
        </authorList>
    </citation>
    <scope>NUCLEOTIDE SEQUENCE [LARGE SCALE GENOMIC DNA]</scope>
    <source>
        <strain evidence="2 3">YBY</strain>
    </source>
</reference>
<comment type="caution">
    <text evidence="2">The sequence shown here is derived from an EMBL/GenBank/DDBJ whole genome shotgun (WGS) entry which is preliminary data.</text>
</comment>
<protein>
    <recommendedName>
        <fullName evidence="1">Phasin domain-containing protein</fullName>
    </recommendedName>
</protein>
<proteinExistence type="predicted"/>
<evidence type="ECO:0000313" key="2">
    <source>
        <dbReference type="EMBL" id="PWE15254.1"/>
    </source>
</evidence>
<dbReference type="EMBL" id="QEXO01000001">
    <property type="protein sequence ID" value="PWE15254.1"/>
    <property type="molecule type" value="Genomic_DNA"/>
</dbReference>